<organism evidence="3 4">
    <name type="scientific">Ascobolus immersus RN42</name>
    <dbReference type="NCBI Taxonomy" id="1160509"/>
    <lineage>
        <taxon>Eukaryota</taxon>
        <taxon>Fungi</taxon>
        <taxon>Dikarya</taxon>
        <taxon>Ascomycota</taxon>
        <taxon>Pezizomycotina</taxon>
        <taxon>Pezizomycetes</taxon>
        <taxon>Pezizales</taxon>
        <taxon>Ascobolaceae</taxon>
        <taxon>Ascobolus</taxon>
    </lineage>
</organism>
<reference evidence="3 4" key="1">
    <citation type="journal article" date="2018" name="Nat. Ecol. Evol.">
        <title>Pezizomycetes genomes reveal the molecular basis of ectomycorrhizal truffle lifestyle.</title>
        <authorList>
            <person name="Murat C."/>
            <person name="Payen T."/>
            <person name="Noel B."/>
            <person name="Kuo A."/>
            <person name="Morin E."/>
            <person name="Chen J."/>
            <person name="Kohler A."/>
            <person name="Krizsan K."/>
            <person name="Balestrini R."/>
            <person name="Da Silva C."/>
            <person name="Montanini B."/>
            <person name="Hainaut M."/>
            <person name="Levati E."/>
            <person name="Barry K.W."/>
            <person name="Belfiori B."/>
            <person name="Cichocki N."/>
            <person name="Clum A."/>
            <person name="Dockter R.B."/>
            <person name="Fauchery L."/>
            <person name="Guy J."/>
            <person name="Iotti M."/>
            <person name="Le Tacon F."/>
            <person name="Lindquist E.A."/>
            <person name="Lipzen A."/>
            <person name="Malagnac F."/>
            <person name="Mello A."/>
            <person name="Molinier V."/>
            <person name="Miyauchi S."/>
            <person name="Poulain J."/>
            <person name="Riccioni C."/>
            <person name="Rubini A."/>
            <person name="Sitrit Y."/>
            <person name="Splivallo R."/>
            <person name="Traeger S."/>
            <person name="Wang M."/>
            <person name="Zifcakova L."/>
            <person name="Wipf D."/>
            <person name="Zambonelli A."/>
            <person name="Paolocci F."/>
            <person name="Nowrousian M."/>
            <person name="Ottonello S."/>
            <person name="Baldrian P."/>
            <person name="Spatafora J.W."/>
            <person name="Henrissat B."/>
            <person name="Nagy L.G."/>
            <person name="Aury J.M."/>
            <person name="Wincker P."/>
            <person name="Grigoriev I.V."/>
            <person name="Bonfante P."/>
            <person name="Martin F.M."/>
        </authorList>
    </citation>
    <scope>NUCLEOTIDE SEQUENCE [LARGE SCALE GENOMIC DNA]</scope>
    <source>
        <strain evidence="3 4">RN42</strain>
    </source>
</reference>
<keyword evidence="2" id="KW-1133">Transmembrane helix</keyword>
<feature type="region of interest" description="Disordered" evidence="1">
    <location>
        <begin position="153"/>
        <end position="229"/>
    </location>
</feature>
<dbReference type="EMBL" id="ML119687">
    <property type="protein sequence ID" value="RPA80489.1"/>
    <property type="molecule type" value="Genomic_DNA"/>
</dbReference>
<proteinExistence type="predicted"/>
<evidence type="ECO:0000313" key="4">
    <source>
        <dbReference type="Proteomes" id="UP000275078"/>
    </source>
</evidence>
<evidence type="ECO:0000313" key="3">
    <source>
        <dbReference type="EMBL" id="RPA80489.1"/>
    </source>
</evidence>
<feature type="transmembrane region" description="Helical" evidence="2">
    <location>
        <begin position="63"/>
        <end position="83"/>
    </location>
</feature>
<dbReference type="Proteomes" id="UP000275078">
    <property type="component" value="Unassembled WGS sequence"/>
</dbReference>
<name>A0A3N4I3C1_ASCIM</name>
<evidence type="ECO:0000256" key="2">
    <source>
        <dbReference type="SAM" id="Phobius"/>
    </source>
</evidence>
<keyword evidence="2" id="KW-0472">Membrane</keyword>
<keyword evidence="4" id="KW-1185">Reference proteome</keyword>
<feature type="compositionally biased region" description="Basic and acidic residues" evidence="1">
    <location>
        <begin position="153"/>
        <end position="163"/>
    </location>
</feature>
<dbReference type="AlphaFoldDB" id="A0A3N4I3C1"/>
<keyword evidence="2" id="KW-0812">Transmembrane</keyword>
<evidence type="ECO:0000256" key="1">
    <source>
        <dbReference type="SAM" id="MobiDB-lite"/>
    </source>
</evidence>
<gene>
    <name evidence="3" type="ORF">BJ508DRAFT_327208</name>
</gene>
<protein>
    <submittedName>
        <fullName evidence="3">Uncharacterized protein</fullName>
    </submittedName>
</protein>
<feature type="compositionally biased region" description="Basic and acidic residues" evidence="1">
    <location>
        <begin position="188"/>
        <end position="197"/>
    </location>
</feature>
<accession>A0A3N4I3C1</accession>
<sequence length="229" mass="24986">MSPTPHLFPTTAKVASLLHPRRVAGGTGLLGAGAIAADGTLSRSEDRIDNYGKKSKKNTGRTVGIVLGVIAGAMLLIILIFVLKKREKKKKERLYEKEGVVVDYKEPGRFERWLIKHSPREVEQRKRIERAEKFEGDARWTKAKTGVREPDVVGAEELPRYQEEESSGGGKVVGETGRGAVDAAQVAGKKDAGAQEESREEGEAVQAPARVAQPGYRSLLPPIDQPPKQ</sequence>